<dbReference type="InterPro" id="IPR004360">
    <property type="entry name" value="Glyas_Fos-R_dOase_dom"/>
</dbReference>
<dbReference type="PANTHER" id="PTHR34109:SF1">
    <property type="entry name" value="VOC DOMAIN-CONTAINING PROTEIN"/>
    <property type="match status" value="1"/>
</dbReference>
<sequence>MARSTLHEVFPYLRVKGADTAIAFYCDVFGAREKFRLVEPSGRIGHAELELGAITLMVSEEYPEYDIQAPRRPDPTGFALHLHVDDAEALAARAVAAGATMLRAPADQFYGERSCTIRDPFGHDWMIGHSIEDVPVDEMQRRYTAMFD</sequence>
<dbReference type="PANTHER" id="PTHR34109">
    <property type="entry name" value="BNAUNNG04460D PROTEIN-RELATED"/>
    <property type="match status" value="1"/>
</dbReference>
<feature type="domain" description="VOC" evidence="1">
    <location>
        <begin position="5"/>
        <end position="130"/>
    </location>
</feature>
<evidence type="ECO:0000259" key="1">
    <source>
        <dbReference type="PROSITE" id="PS51819"/>
    </source>
</evidence>
<proteinExistence type="predicted"/>
<dbReference type="SUPFAM" id="SSF54593">
    <property type="entry name" value="Glyoxalase/Bleomycin resistance protein/Dihydroxybiphenyl dioxygenase"/>
    <property type="match status" value="1"/>
</dbReference>
<dbReference type="OrthoDB" id="9795306at2"/>
<dbReference type="CDD" id="cd07246">
    <property type="entry name" value="VOC_like"/>
    <property type="match status" value="1"/>
</dbReference>
<dbReference type="Proteomes" id="UP000295341">
    <property type="component" value="Unassembled WGS sequence"/>
</dbReference>
<dbReference type="InterPro" id="IPR029068">
    <property type="entry name" value="Glyas_Bleomycin-R_OHBP_Dase"/>
</dbReference>
<gene>
    <name evidence="2" type="ORF">DFR24_0778</name>
</gene>
<dbReference type="AlphaFoldDB" id="A0A4S3JYZ9"/>
<protein>
    <submittedName>
        <fullName evidence="2">Putative glyoxalase superfamily protein PhnB</fullName>
    </submittedName>
</protein>
<evidence type="ECO:0000313" key="3">
    <source>
        <dbReference type="Proteomes" id="UP000295341"/>
    </source>
</evidence>
<evidence type="ECO:0000313" key="2">
    <source>
        <dbReference type="EMBL" id="TDU31410.1"/>
    </source>
</evidence>
<keyword evidence="3" id="KW-1185">Reference proteome</keyword>
<dbReference type="Gene3D" id="3.30.720.120">
    <property type="match status" value="1"/>
</dbReference>
<comment type="caution">
    <text evidence="2">The sequence shown here is derived from an EMBL/GenBank/DDBJ whole genome shotgun (WGS) entry which is preliminary data.</text>
</comment>
<accession>A0A4S3JYZ9</accession>
<dbReference type="PROSITE" id="PS51819">
    <property type="entry name" value="VOC"/>
    <property type="match status" value="1"/>
</dbReference>
<name>A0A4S3JYZ9_9GAMM</name>
<organism evidence="2 3">
    <name type="scientific">Panacagrimonas perspica</name>
    <dbReference type="NCBI Taxonomy" id="381431"/>
    <lineage>
        <taxon>Bacteria</taxon>
        <taxon>Pseudomonadati</taxon>
        <taxon>Pseudomonadota</taxon>
        <taxon>Gammaproteobacteria</taxon>
        <taxon>Nevskiales</taxon>
        <taxon>Nevskiaceae</taxon>
        <taxon>Panacagrimonas</taxon>
    </lineage>
</organism>
<reference evidence="2 3" key="1">
    <citation type="submission" date="2019-03" db="EMBL/GenBank/DDBJ databases">
        <title>Genomic Encyclopedia of Type Strains, Phase IV (KMG-IV): sequencing the most valuable type-strain genomes for metagenomic binning, comparative biology and taxonomic classification.</title>
        <authorList>
            <person name="Goeker M."/>
        </authorList>
    </citation>
    <scope>NUCLEOTIDE SEQUENCE [LARGE SCALE GENOMIC DNA]</scope>
    <source>
        <strain evidence="2 3">DSM 26377</strain>
    </source>
</reference>
<dbReference type="RefSeq" id="WP_133879990.1">
    <property type="nucleotide sequence ID" value="NZ_MWIN01000039.1"/>
</dbReference>
<dbReference type="InterPro" id="IPR037523">
    <property type="entry name" value="VOC_core"/>
</dbReference>
<dbReference type="Pfam" id="PF00903">
    <property type="entry name" value="Glyoxalase"/>
    <property type="match status" value="1"/>
</dbReference>
<dbReference type="EMBL" id="SOBT01000008">
    <property type="protein sequence ID" value="TDU31410.1"/>
    <property type="molecule type" value="Genomic_DNA"/>
</dbReference>
<dbReference type="Gene3D" id="3.30.720.110">
    <property type="match status" value="1"/>
</dbReference>